<feature type="region of interest" description="Disordered" evidence="6">
    <location>
        <begin position="263"/>
        <end position="285"/>
    </location>
</feature>
<dbReference type="SMART" id="SM00324">
    <property type="entry name" value="RhoGAP"/>
    <property type="match status" value="1"/>
</dbReference>
<feature type="region of interest" description="Disordered" evidence="6">
    <location>
        <begin position="142"/>
        <end position="161"/>
    </location>
</feature>
<dbReference type="InterPro" id="IPR046349">
    <property type="entry name" value="C1-like_sf"/>
</dbReference>
<evidence type="ECO:0000256" key="5">
    <source>
        <dbReference type="SAM" id="Coils"/>
    </source>
</evidence>
<reference evidence="10 11" key="1">
    <citation type="submission" date="2016-07" db="EMBL/GenBank/DDBJ databases">
        <title>Pervasive Adenine N6-methylation of Active Genes in Fungi.</title>
        <authorList>
            <consortium name="DOE Joint Genome Institute"/>
            <person name="Mondo S.J."/>
            <person name="Dannebaum R.O."/>
            <person name="Kuo R.C."/>
            <person name="Labutti K."/>
            <person name="Haridas S."/>
            <person name="Kuo A."/>
            <person name="Salamov A."/>
            <person name="Ahrendt S.R."/>
            <person name="Lipzen A."/>
            <person name="Sullivan W."/>
            <person name="Andreopoulos W.B."/>
            <person name="Clum A."/>
            <person name="Lindquist E."/>
            <person name="Daum C."/>
            <person name="Ramamoorthy G.K."/>
            <person name="Gryganskyi A."/>
            <person name="Culley D."/>
            <person name="Magnuson J.K."/>
            <person name="James T.Y."/>
            <person name="O'Malley M.A."/>
            <person name="Stajich J.E."/>
            <person name="Spatafora J.W."/>
            <person name="Visel A."/>
            <person name="Grigoriev I.V."/>
        </authorList>
    </citation>
    <scope>NUCLEOTIDE SEQUENCE [LARGE SCALE GENOMIC DNA]</scope>
    <source>
        <strain evidence="10 11">NRRL 3301</strain>
    </source>
</reference>
<dbReference type="CDD" id="cd09395">
    <property type="entry name" value="LIM2_Rga"/>
    <property type="match status" value="1"/>
</dbReference>
<dbReference type="InterPro" id="IPR001781">
    <property type="entry name" value="Znf_LIM"/>
</dbReference>
<dbReference type="GO" id="GO:0005096">
    <property type="term" value="F:GTPase activator activity"/>
    <property type="evidence" value="ECO:0007669"/>
    <property type="project" value="UniProtKB-KW"/>
</dbReference>
<dbReference type="PROSITE" id="PS50081">
    <property type="entry name" value="ZF_DAG_PE_2"/>
    <property type="match status" value="1"/>
</dbReference>
<feature type="domain" description="Rho-GAP" evidence="9">
    <location>
        <begin position="633"/>
        <end position="820"/>
    </location>
</feature>
<evidence type="ECO:0000256" key="6">
    <source>
        <dbReference type="SAM" id="MobiDB-lite"/>
    </source>
</evidence>
<dbReference type="PROSITE" id="PS00478">
    <property type="entry name" value="LIM_DOMAIN_1"/>
    <property type="match status" value="1"/>
</dbReference>
<feature type="region of interest" description="Disordered" evidence="6">
    <location>
        <begin position="483"/>
        <end position="511"/>
    </location>
</feature>
<dbReference type="SUPFAM" id="SSF57716">
    <property type="entry name" value="Glucocorticoid receptor-like (DNA-binding domain)"/>
    <property type="match status" value="1"/>
</dbReference>
<dbReference type="EMBL" id="MCGT01000016">
    <property type="protein sequence ID" value="ORX53115.1"/>
    <property type="molecule type" value="Genomic_DNA"/>
</dbReference>
<feature type="domain" description="LIM zinc-binding" evidence="7">
    <location>
        <begin position="18"/>
        <end position="80"/>
    </location>
</feature>
<dbReference type="CDD" id="cd00159">
    <property type="entry name" value="RhoGAP"/>
    <property type="match status" value="1"/>
</dbReference>
<evidence type="ECO:0000256" key="4">
    <source>
        <dbReference type="PROSITE-ProRule" id="PRU00125"/>
    </source>
</evidence>
<dbReference type="SMART" id="SM00132">
    <property type="entry name" value="LIM"/>
    <property type="match status" value="2"/>
</dbReference>
<sequence>MENYLSDSSLNGEEYEDPRCKGCQKPIDDGSVVQFGDGIWHFECFRCTKCNELVECYSNLLLLQDGSPVCENCSYCCHVCAKPIKDEAIMTGDEAYHADCFRCVQCNTKIEDLVFTQTSKGIFCTQCHEARKLLRQKRKEEKQRQLQRQQEMEQSGRMKHQGVQEDYFKNRFNTILDTKSSTTASSSSTLDAWLTSPVDRQMSTNAILNDYVDRPPVLPPKEPMLPTIAPAAKPRDLPSLDTSFTPQELIELNKMLNAAIESGLNDNIPSPPPDASPKDLDPSSDLASELASTKARLWDMESKFNQIKNISRKALEEFNKVKEAYQLETLARQETEAKTLKLQDELSFYHHLNIFGAAEFKQYSREELANLHQLRQQMEGSVRNLRQQRDQIMDDIEKKKLAHWDLFSQTTQLHLQSLQHDADHAKLGYARLSKARDNIISEMILLNTKNAELSTLNNDLSRRVTEREREAIAVMAGTSFLNQERSSLDNGRQSPEPVPKHSSTARRSNIKTAATVAPKLFKFGRNRSKSNSSDHDNQLISVPYDNRPMPSSAAAESLDIQRVHRHAFLPVKFLRPTKCEVCNDKVWGTTEMKCQGCQMICHHKCIYRSTTCQHKTSTDATTNYDAKGGIFGNNLIQQVQSENDRIPLVVRKCIEAVESRAMDYEGIYRKSGGAGQMRLIQQAFEKHDTPNLDDADQWNDICAVTSVLKQYFRDLPVPLMTFDHNQKFIDVIVGDGNKAEGMQAVLQCLPIEHFNTLKYLMEHLARVKDHQTENLMTSKNLAVVFGPTLMRHEAENLDLVEMNHKISCIEFLLNHMDVFNVPMPQINRSAPLPTRKNSLPTRHRRDGSFGLANIARDVAA</sequence>
<keyword evidence="4" id="KW-0440">LIM domain</keyword>
<dbReference type="GO" id="GO:0046872">
    <property type="term" value="F:metal ion binding"/>
    <property type="evidence" value="ECO:0007669"/>
    <property type="project" value="UniProtKB-KW"/>
</dbReference>
<evidence type="ECO:0000259" key="7">
    <source>
        <dbReference type="PROSITE" id="PS50023"/>
    </source>
</evidence>
<dbReference type="InterPro" id="IPR000198">
    <property type="entry name" value="RhoGAP_dom"/>
</dbReference>
<organism evidence="10 11">
    <name type="scientific">Hesseltinella vesiculosa</name>
    <dbReference type="NCBI Taxonomy" id="101127"/>
    <lineage>
        <taxon>Eukaryota</taxon>
        <taxon>Fungi</taxon>
        <taxon>Fungi incertae sedis</taxon>
        <taxon>Mucoromycota</taxon>
        <taxon>Mucoromycotina</taxon>
        <taxon>Mucoromycetes</taxon>
        <taxon>Mucorales</taxon>
        <taxon>Cunninghamellaceae</taxon>
        <taxon>Hesseltinella</taxon>
    </lineage>
</organism>
<dbReference type="SMART" id="SM00109">
    <property type="entry name" value="C1"/>
    <property type="match status" value="1"/>
</dbReference>
<dbReference type="OrthoDB" id="79452at2759"/>
<dbReference type="PROSITE" id="PS50023">
    <property type="entry name" value="LIM_DOMAIN_2"/>
    <property type="match status" value="1"/>
</dbReference>
<keyword evidence="11" id="KW-1185">Reference proteome</keyword>
<dbReference type="PANTHER" id="PTHR23176">
    <property type="entry name" value="RHO/RAC/CDC GTPASE-ACTIVATING PROTEIN"/>
    <property type="match status" value="1"/>
</dbReference>
<dbReference type="GO" id="GO:0007165">
    <property type="term" value="P:signal transduction"/>
    <property type="evidence" value="ECO:0007669"/>
    <property type="project" value="InterPro"/>
</dbReference>
<dbReference type="Gene3D" id="3.30.60.20">
    <property type="match status" value="1"/>
</dbReference>
<evidence type="ECO:0000259" key="9">
    <source>
        <dbReference type="PROSITE" id="PS50238"/>
    </source>
</evidence>
<feature type="coiled-coil region" evidence="5">
    <location>
        <begin position="368"/>
        <end position="402"/>
    </location>
</feature>
<dbReference type="PANTHER" id="PTHR23176:SF128">
    <property type="entry name" value="RHO GTPASE-ACTIVATING PROTEIN RGD1"/>
    <property type="match status" value="1"/>
</dbReference>
<dbReference type="InterPro" id="IPR050729">
    <property type="entry name" value="Rho-GAP"/>
</dbReference>
<dbReference type="PROSITE" id="PS00479">
    <property type="entry name" value="ZF_DAG_PE_1"/>
    <property type="match status" value="1"/>
</dbReference>
<gene>
    <name evidence="10" type="ORF">DM01DRAFT_1336310</name>
</gene>
<keyword evidence="5" id="KW-0175">Coiled coil</keyword>
<dbReference type="Pfam" id="PF00130">
    <property type="entry name" value="C1_1"/>
    <property type="match status" value="1"/>
</dbReference>
<dbReference type="AlphaFoldDB" id="A0A1X2GHA4"/>
<dbReference type="SUPFAM" id="SSF48350">
    <property type="entry name" value="GTPase activation domain, GAP"/>
    <property type="match status" value="1"/>
</dbReference>
<protein>
    <submittedName>
        <fullName evidence="10">RhoGAP-domain-containing protein</fullName>
    </submittedName>
</protein>
<evidence type="ECO:0000256" key="2">
    <source>
        <dbReference type="ARBA" id="ARBA00022723"/>
    </source>
</evidence>
<dbReference type="InterPro" id="IPR008936">
    <property type="entry name" value="Rho_GTPase_activation_prot"/>
</dbReference>
<dbReference type="Gene3D" id="2.10.110.10">
    <property type="entry name" value="Cysteine Rich Protein"/>
    <property type="match status" value="2"/>
</dbReference>
<dbReference type="SUPFAM" id="SSF57889">
    <property type="entry name" value="Cysteine-rich domain"/>
    <property type="match status" value="1"/>
</dbReference>
<feature type="region of interest" description="Disordered" evidence="6">
    <location>
        <begin position="524"/>
        <end position="548"/>
    </location>
</feature>
<feature type="compositionally biased region" description="Polar residues" evidence="6">
    <location>
        <begin position="501"/>
        <end position="511"/>
    </location>
</feature>
<comment type="caution">
    <text evidence="10">The sequence shown here is derived from an EMBL/GenBank/DDBJ whole genome shotgun (WGS) entry which is preliminary data.</text>
</comment>
<evidence type="ECO:0000256" key="1">
    <source>
        <dbReference type="ARBA" id="ARBA00022468"/>
    </source>
</evidence>
<keyword evidence="3 4" id="KW-0862">Zinc</keyword>
<feature type="domain" description="Phorbol-ester/DAG-type" evidence="8">
    <location>
        <begin position="565"/>
        <end position="612"/>
    </location>
</feature>
<name>A0A1X2GHA4_9FUNG</name>
<proteinExistence type="predicted"/>
<dbReference type="PROSITE" id="PS50238">
    <property type="entry name" value="RHOGAP"/>
    <property type="match status" value="1"/>
</dbReference>
<dbReference type="InterPro" id="IPR002219">
    <property type="entry name" value="PKC_DAG/PE"/>
</dbReference>
<evidence type="ECO:0000313" key="10">
    <source>
        <dbReference type="EMBL" id="ORX53115.1"/>
    </source>
</evidence>
<evidence type="ECO:0000259" key="8">
    <source>
        <dbReference type="PROSITE" id="PS50081"/>
    </source>
</evidence>
<dbReference type="GO" id="GO:0005737">
    <property type="term" value="C:cytoplasm"/>
    <property type="evidence" value="ECO:0007669"/>
    <property type="project" value="TreeGrafter"/>
</dbReference>
<evidence type="ECO:0000313" key="11">
    <source>
        <dbReference type="Proteomes" id="UP000242146"/>
    </source>
</evidence>
<accession>A0A1X2GHA4</accession>
<dbReference type="Pfam" id="PF00412">
    <property type="entry name" value="LIM"/>
    <property type="match status" value="2"/>
</dbReference>
<evidence type="ECO:0000256" key="3">
    <source>
        <dbReference type="ARBA" id="ARBA00022833"/>
    </source>
</evidence>
<keyword evidence="2 4" id="KW-0479">Metal-binding</keyword>
<dbReference type="Gene3D" id="1.10.555.10">
    <property type="entry name" value="Rho GTPase activation protein"/>
    <property type="match status" value="1"/>
</dbReference>
<keyword evidence="1" id="KW-0343">GTPase activation</keyword>
<dbReference type="Pfam" id="PF00620">
    <property type="entry name" value="RhoGAP"/>
    <property type="match status" value="1"/>
</dbReference>
<dbReference type="STRING" id="101127.A0A1X2GHA4"/>
<dbReference type="Proteomes" id="UP000242146">
    <property type="component" value="Unassembled WGS sequence"/>
</dbReference>
<feature type="compositionally biased region" description="Polar residues" evidence="6">
    <location>
        <begin position="483"/>
        <end position="493"/>
    </location>
</feature>